<protein>
    <submittedName>
        <fullName evidence="1">Uncharacterized protein</fullName>
    </submittedName>
</protein>
<organism evidence="1 2">
    <name type="scientific">Entomophthora muscae</name>
    <dbReference type="NCBI Taxonomy" id="34485"/>
    <lineage>
        <taxon>Eukaryota</taxon>
        <taxon>Fungi</taxon>
        <taxon>Fungi incertae sedis</taxon>
        <taxon>Zoopagomycota</taxon>
        <taxon>Entomophthoromycotina</taxon>
        <taxon>Entomophthoromycetes</taxon>
        <taxon>Entomophthorales</taxon>
        <taxon>Entomophthoraceae</taxon>
        <taxon>Entomophthora</taxon>
    </lineage>
</organism>
<comment type="caution">
    <text evidence="1">The sequence shown here is derived from an EMBL/GenBank/DDBJ whole genome shotgun (WGS) entry which is preliminary data.</text>
</comment>
<dbReference type="Proteomes" id="UP001165960">
    <property type="component" value="Unassembled WGS sequence"/>
</dbReference>
<sequence>MNLTDIRRGLVSTDTHFRAFPNQYTDEAHKVLSVGSMLNGDALDCFTSTLEDNKDLCLNYDEFKGQLLEVTTPKGTRIQALIKLLALEQCNFPLDDYITHFQSLREASGVDNKLCALYF</sequence>
<reference evidence="1" key="1">
    <citation type="submission" date="2022-04" db="EMBL/GenBank/DDBJ databases">
        <title>Genome of the entomopathogenic fungus Entomophthora muscae.</title>
        <authorList>
            <person name="Elya C."/>
            <person name="Lovett B.R."/>
            <person name="Lee E."/>
            <person name="Macias A.M."/>
            <person name="Hajek A.E."/>
            <person name="De Bivort B.L."/>
            <person name="Kasson M.T."/>
            <person name="De Fine Licht H.H."/>
            <person name="Stajich J.E."/>
        </authorList>
    </citation>
    <scope>NUCLEOTIDE SEQUENCE</scope>
    <source>
        <strain evidence="1">Berkeley</strain>
    </source>
</reference>
<gene>
    <name evidence="1" type="ORF">DSO57_1006776</name>
</gene>
<name>A0ACC2S9N0_9FUNG</name>
<accession>A0ACC2S9N0</accession>
<proteinExistence type="predicted"/>
<evidence type="ECO:0000313" key="1">
    <source>
        <dbReference type="EMBL" id="KAJ9059003.1"/>
    </source>
</evidence>
<dbReference type="EMBL" id="QTSX02005699">
    <property type="protein sequence ID" value="KAJ9059003.1"/>
    <property type="molecule type" value="Genomic_DNA"/>
</dbReference>
<keyword evidence="2" id="KW-1185">Reference proteome</keyword>
<evidence type="ECO:0000313" key="2">
    <source>
        <dbReference type="Proteomes" id="UP001165960"/>
    </source>
</evidence>